<keyword evidence="2" id="KW-0548">Nucleotidyltransferase</keyword>
<dbReference type="GO" id="GO:0016779">
    <property type="term" value="F:nucleotidyltransferase activity"/>
    <property type="evidence" value="ECO:0007669"/>
    <property type="project" value="UniProtKB-KW"/>
</dbReference>
<dbReference type="AlphaFoldDB" id="A0AAW0PTJ7"/>
<evidence type="ECO:0008006" key="10">
    <source>
        <dbReference type="Google" id="ProtNLM"/>
    </source>
</evidence>
<keyword evidence="4" id="KW-0255">Endonuclease</keyword>
<reference evidence="9" key="1">
    <citation type="submission" date="2024-04" db="EMBL/GenBank/DDBJ databases">
        <title>Salinicola lusitanus LLJ914,a marine bacterium isolated from the Okinawa Trough.</title>
        <authorList>
            <person name="Li J."/>
        </authorList>
    </citation>
    <scope>NUCLEOTIDE SEQUENCE [LARGE SCALE GENOMIC DNA]</scope>
</reference>
<evidence type="ECO:0000259" key="7">
    <source>
        <dbReference type="PROSITE" id="PS50994"/>
    </source>
</evidence>
<dbReference type="PROSITE" id="PS50994">
    <property type="entry name" value="INTEGRASE"/>
    <property type="match status" value="1"/>
</dbReference>
<evidence type="ECO:0000256" key="5">
    <source>
        <dbReference type="ARBA" id="ARBA00022801"/>
    </source>
</evidence>
<feature type="domain" description="Integrase catalytic" evidence="7">
    <location>
        <begin position="127"/>
        <end position="301"/>
    </location>
</feature>
<keyword evidence="9" id="KW-1185">Reference proteome</keyword>
<dbReference type="InterPro" id="IPR001995">
    <property type="entry name" value="Peptidase_A2_cat"/>
</dbReference>
<dbReference type="Gene3D" id="2.40.70.10">
    <property type="entry name" value="Acid Proteases"/>
    <property type="match status" value="1"/>
</dbReference>
<dbReference type="PANTHER" id="PTHR37984:SF5">
    <property type="entry name" value="PROTEIN NYNRIN-LIKE"/>
    <property type="match status" value="1"/>
</dbReference>
<feature type="domain" description="Peptidase A2" evidence="6">
    <location>
        <begin position="161"/>
        <end position="176"/>
    </location>
</feature>
<dbReference type="GO" id="GO:0004190">
    <property type="term" value="F:aspartic-type endopeptidase activity"/>
    <property type="evidence" value="ECO:0007669"/>
    <property type="project" value="InterPro"/>
</dbReference>
<dbReference type="EMBL" id="JBBPFD010000005">
    <property type="protein sequence ID" value="KAK7925769.1"/>
    <property type="molecule type" value="Genomic_DNA"/>
</dbReference>
<dbReference type="GO" id="GO:0015074">
    <property type="term" value="P:DNA integration"/>
    <property type="evidence" value="ECO:0007669"/>
    <property type="project" value="InterPro"/>
</dbReference>
<evidence type="ECO:0000256" key="3">
    <source>
        <dbReference type="ARBA" id="ARBA00022722"/>
    </source>
</evidence>
<evidence type="ECO:0000256" key="4">
    <source>
        <dbReference type="ARBA" id="ARBA00022759"/>
    </source>
</evidence>
<evidence type="ECO:0000259" key="6">
    <source>
        <dbReference type="PROSITE" id="PS50175"/>
    </source>
</evidence>
<evidence type="ECO:0000313" key="8">
    <source>
        <dbReference type="EMBL" id="KAK7925769.1"/>
    </source>
</evidence>
<name>A0AAW0PTJ7_9GOBI</name>
<accession>A0AAW0PTJ7</accession>
<comment type="caution">
    <text evidence="8">The sequence shown here is derived from an EMBL/GenBank/DDBJ whole genome shotgun (WGS) entry which is preliminary data.</text>
</comment>
<proteinExistence type="predicted"/>
<dbReference type="InterPro" id="IPR021109">
    <property type="entry name" value="Peptidase_aspartic_dom_sf"/>
</dbReference>
<dbReference type="SUPFAM" id="SSF53098">
    <property type="entry name" value="Ribonuclease H-like"/>
    <property type="match status" value="1"/>
</dbReference>
<keyword evidence="3" id="KW-0540">Nuclease</keyword>
<dbReference type="InterPro" id="IPR012337">
    <property type="entry name" value="RNaseH-like_sf"/>
</dbReference>
<evidence type="ECO:0000313" key="9">
    <source>
        <dbReference type="Proteomes" id="UP001460270"/>
    </source>
</evidence>
<organism evidence="8 9">
    <name type="scientific">Mugilogobius chulae</name>
    <name type="common">yellowstripe goby</name>
    <dbReference type="NCBI Taxonomy" id="88201"/>
    <lineage>
        <taxon>Eukaryota</taxon>
        <taxon>Metazoa</taxon>
        <taxon>Chordata</taxon>
        <taxon>Craniata</taxon>
        <taxon>Vertebrata</taxon>
        <taxon>Euteleostomi</taxon>
        <taxon>Actinopterygii</taxon>
        <taxon>Neopterygii</taxon>
        <taxon>Teleostei</taxon>
        <taxon>Neoteleostei</taxon>
        <taxon>Acanthomorphata</taxon>
        <taxon>Gobiaria</taxon>
        <taxon>Gobiiformes</taxon>
        <taxon>Gobioidei</taxon>
        <taxon>Gobiidae</taxon>
        <taxon>Gobionellinae</taxon>
        <taxon>Mugilogobius</taxon>
    </lineage>
</organism>
<dbReference type="InterPro" id="IPR036397">
    <property type="entry name" value="RNaseH_sf"/>
</dbReference>
<dbReference type="PROSITE" id="PS50175">
    <property type="entry name" value="ASP_PROT_RETROV"/>
    <property type="match status" value="1"/>
</dbReference>
<dbReference type="Proteomes" id="UP001460270">
    <property type="component" value="Unassembled WGS sequence"/>
</dbReference>
<dbReference type="InterPro" id="IPR050951">
    <property type="entry name" value="Retrovirus_Pol_polyprotein"/>
</dbReference>
<dbReference type="GO" id="GO:0006508">
    <property type="term" value="P:proteolysis"/>
    <property type="evidence" value="ECO:0007669"/>
    <property type="project" value="InterPro"/>
</dbReference>
<keyword evidence="1" id="KW-0808">Transferase</keyword>
<evidence type="ECO:0000256" key="1">
    <source>
        <dbReference type="ARBA" id="ARBA00022679"/>
    </source>
</evidence>
<sequence length="373" mass="41975">MAKFQAPESFDFTQPAAWPTWRQRFARYRIATKLDQEDGDVQLQGESVEAFVRQLYKLAEHCDFGQTKDEQIRDRIVIGIADGEVSQKLQLEPDLTLEKAISIARQSELIKTQNASARATSVEATDRDSDEGSAWFLGAVAEDKDSEDRWYEDLQINGTSVTFRIDTGADVTVIPEETFLKLQQRPLLVKTKSTFTSPGGTLVCKDNGPQFASNEFRQFSEAYNFEHTTSSPHYPQANGAAERSVAIAKRILRQPDPQLALLSYRATPITATGHSPAQLMLGREIRTTIPALPQQLRPTTVDHQTVRLKDQQTKSAYRFFYNRRHSARPLSTLQPGQSVTVKLDGRRAGRLQQKLFQKHQSPDPTLSKPTKGL</sequence>
<dbReference type="GO" id="GO:0004519">
    <property type="term" value="F:endonuclease activity"/>
    <property type="evidence" value="ECO:0007669"/>
    <property type="project" value="UniProtKB-KW"/>
</dbReference>
<evidence type="ECO:0000256" key="2">
    <source>
        <dbReference type="ARBA" id="ARBA00022695"/>
    </source>
</evidence>
<dbReference type="PANTHER" id="PTHR37984">
    <property type="entry name" value="PROTEIN CBG26694"/>
    <property type="match status" value="1"/>
</dbReference>
<dbReference type="GO" id="GO:0003676">
    <property type="term" value="F:nucleic acid binding"/>
    <property type="evidence" value="ECO:0007669"/>
    <property type="project" value="InterPro"/>
</dbReference>
<gene>
    <name evidence="8" type="ORF">WMY93_008079</name>
</gene>
<protein>
    <recommendedName>
        <fullName evidence="10">Integrase catalytic domain-containing protein</fullName>
    </recommendedName>
</protein>
<dbReference type="Gene3D" id="3.30.420.10">
    <property type="entry name" value="Ribonuclease H-like superfamily/Ribonuclease H"/>
    <property type="match status" value="1"/>
</dbReference>
<keyword evidence="5" id="KW-0378">Hydrolase</keyword>
<dbReference type="InterPro" id="IPR001584">
    <property type="entry name" value="Integrase_cat-core"/>
</dbReference>
<dbReference type="SUPFAM" id="SSF50630">
    <property type="entry name" value="Acid proteases"/>
    <property type="match status" value="1"/>
</dbReference>